<keyword evidence="2" id="KW-0449">Lipoprotein</keyword>
<accession>A0A3N9TKI2</accession>
<comment type="subcellular location">
    <subcellularLocation>
        <location evidence="2">Cell outer membrane</location>
        <topology evidence="2">Lipid-anchor</topology>
    </subcellularLocation>
</comment>
<keyword evidence="2" id="KW-1134">Transmembrane beta strand</keyword>
<dbReference type="Gene3D" id="1.20.1600.10">
    <property type="entry name" value="Outer membrane efflux proteins (OEP)"/>
    <property type="match status" value="1"/>
</dbReference>
<dbReference type="PANTHER" id="PTHR30203:SF32">
    <property type="entry name" value="CATION EFFLUX SYSTEM PROTEIN CUSC"/>
    <property type="match status" value="1"/>
</dbReference>
<feature type="region of interest" description="Disordered" evidence="4">
    <location>
        <begin position="98"/>
        <end position="123"/>
    </location>
</feature>
<keyword evidence="2" id="KW-0564">Palmitate</keyword>
<dbReference type="Proteomes" id="UP000281112">
    <property type="component" value="Unassembled WGS sequence"/>
</dbReference>
<dbReference type="GO" id="GO:0009279">
    <property type="term" value="C:cell outer membrane"/>
    <property type="evidence" value="ECO:0007669"/>
    <property type="project" value="UniProtKB-SubCell"/>
</dbReference>
<evidence type="ECO:0000256" key="3">
    <source>
        <dbReference type="SAM" id="Coils"/>
    </source>
</evidence>
<dbReference type="OrthoDB" id="9770517at2"/>
<dbReference type="Pfam" id="PF02321">
    <property type="entry name" value="OEP"/>
    <property type="match status" value="2"/>
</dbReference>
<evidence type="ECO:0000256" key="4">
    <source>
        <dbReference type="SAM" id="MobiDB-lite"/>
    </source>
</evidence>
<dbReference type="NCBIfam" id="TIGR01845">
    <property type="entry name" value="outer_NodT"/>
    <property type="match status" value="1"/>
</dbReference>
<keyword evidence="2" id="KW-0472">Membrane</keyword>
<dbReference type="PANTHER" id="PTHR30203">
    <property type="entry name" value="OUTER MEMBRANE CATION EFFLUX PROTEIN"/>
    <property type="match status" value="1"/>
</dbReference>
<evidence type="ECO:0000313" key="6">
    <source>
        <dbReference type="Proteomes" id="UP000281112"/>
    </source>
</evidence>
<protein>
    <submittedName>
        <fullName evidence="5">Efflux transporter outer membrane subunit</fullName>
    </submittedName>
</protein>
<dbReference type="InterPro" id="IPR003423">
    <property type="entry name" value="OMP_efflux"/>
</dbReference>
<proteinExistence type="inferred from homology"/>
<dbReference type="RefSeq" id="WP_124935420.1">
    <property type="nucleotide sequence ID" value="NZ_RJVQ01000001.1"/>
</dbReference>
<dbReference type="GO" id="GO:0015562">
    <property type="term" value="F:efflux transmembrane transporter activity"/>
    <property type="evidence" value="ECO:0007669"/>
    <property type="project" value="InterPro"/>
</dbReference>
<dbReference type="Gene3D" id="2.20.200.10">
    <property type="entry name" value="Outer membrane efflux proteins (OEP)"/>
    <property type="match status" value="1"/>
</dbReference>
<dbReference type="AlphaFoldDB" id="A0A3N9TKI2"/>
<dbReference type="EMBL" id="RJVQ01000001">
    <property type="protein sequence ID" value="RQW64770.1"/>
    <property type="molecule type" value="Genomic_DNA"/>
</dbReference>
<keyword evidence="3" id="KW-0175">Coiled coil</keyword>
<reference evidence="5 6" key="1">
    <citation type="submission" date="2018-11" db="EMBL/GenBank/DDBJ databases">
        <title>Vibrio LJC006 sp. nov., isolated from seawater during the bloom of the enteromorpha.</title>
        <authorList>
            <person name="Liang J."/>
        </authorList>
    </citation>
    <scope>NUCLEOTIDE SEQUENCE [LARGE SCALE GENOMIC DNA]</scope>
    <source>
        <strain evidence="5 6">LJC006</strain>
    </source>
</reference>
<sequence>MFTTKPTLIYVCLSAFFLEGCGSLTHSEFEAPQVSIPNSWQQQKVDTSTNIDPWWKKFGDAQLDSLIQTVLEQNSDMALATLTLQKARLQAGLSATDRYPDISSSTSGSKSKDLKNGDTSKSYSTSLSISYELDLWGRVSSEIDANKWAAIASEEDREATAQSLVSTTASLYWQIGYLKDRISLSTKSIDYAKQTLSLTENQYRSGAVTQLNVLEAKRSLAGQESTHSELLQQLHEAENSIATLVNQPLDNNVVAINSLPDRQIPAIKAGVPSDILVRRPDVKSALYSIKKALATKDATFAAYLPTVTLTGDLGSSSSQLSNLLNNPIATLGAGLVLPFLEWNQMKINDKIADIDYQSAVVTYRQTLYQAYEDVDNALSAKEQYDYQATKLKEQYDAAAAAEKIYASQYRYGAVSIQDWLDAQETLRESEESLLENRYNRYNIQATVYQALGGSDIAPVMN</sequence>
<comment type="caution">
    <text evidence="5">The sequence shown here is derived from an EMBL/GenBank/DDBJ whole genome shotgun (WGS) entry which is preliminary data.</text>
</comment>
<gene>
    <name evidence="5" type="ORF">EES38_01610</name>
</gene>
<comment type="similarity">
    <text evidence="1 2">Belongs to the outer membrane factor (OMF) (TC 1.B.17) family.</text>
</comment>
<feature type="coiled-coil region" evidence="3">
    <location>
        <begin position="220"/>
        <end position="247"/>
    </location>
</feature>
<evidence type="ECO:0000313" key="5">
    <source>
        <dbReference type="EMBL" id="RQW64770.1"/>
    </source>
</evidence>
<evidence type="ECO:0000256" key="2">
    <source>
        <dbReference type="RuleBase" id="RU362097"/>
    </source>
</evidence>
<name>A0A3N9TKI2_9VIBR</name>
<evidence type="ECO:0000256" key="1">
    <source>
        <dbReference type="ARBA" id="ARBA00007613"/>
    </source>
</evidence>
<dbReference type="InterPro" id="IPR010131">
    <property type="entry name" value="MdtP/NodT-like"/>
</dbReference>
<dbReference type="SUPFAM" id="SSF56954">
    <property type="entry name" value="Outer membrane efflux proteins (OEP)"/>
    <property type="match status" value="1"/>
</dbReference>
<organism evidence="5 6">
    <name type="scientific">Vibrio viridaestus</name>
    <dbReference type="NCBI Taxonomy" id="2487322"/>
    <lineage>
        <taxon>Bacteria</taxon>
        <taxon>Pseudomonadati</taxon>
        <taxon>Pseudomonadota</taxon>
        <taxon>Gammaproteobacteria</taxon>
        <taxon>Vibrionales</taxon>
        <taxon>Vibrionaceae</taxon>
        <taxon>Vibrio</taxon>
    </lineage>
</organism>
<keyword evidence="6" id="KW-1185">Reference proteome</keyword>
<keyword evidence="2" id="KW-0812">Transmembrane</keyword>